<comment type="caution">
    <text evidence="2">The sequence shown here is derived from an EMBL/GenBank/DDBJ whole genome shotgun (WGS) entry which is preliminary data.</text>
</comment>
<accession>A0A9D4UB36</accession>
<feature type="transmembrane region" description="Helical" evidence="1">
    <location>
        <begin position="12"/>
        <end position="31"/>
    </location>
</feature>
<keyword evidence="1" id="KW-0812">Transmembrane</keyword>
<proteinExistence type="predicted"/>
<evidence type="ECO:0000313" key="2">
    <source>
        <dbReference type="EMBL" id="KAI5064761.1"/>
    </source>
</evidence>
<keyword evidence="3" id="KW-1185">Reference proteome</keyword>
<sequence length="100" mass="11218">MYYANDKGASAVLYMHFVSLCICSGFPPAITRLCQILAQHRGLVEKIKNWLIVFETVYDLKPDVELLTCVIDLLELAGHLKKAVEDIFARAGHLTKGQLK</sequence>
<evidence type="ECO:0000256" key="1">
    <source>
        <dbReference type="SAM" id="Phobius"/>
    </source>
</evidence>
<gene>
    <name evidence="2" type="ORF">GOP47_0019456</name>
</gene>
<evidence type="ECO:0000313" key="3">
    <source>
        <dbReference type="Proteomes" id="UP000886520"/>
    </source>
</evidence>
<reference evidence="2" key="1">
    <citation type="submission" date="2021-01" db="EMBL/GenBank/DDBJ databases">
        <title>Adiantum capillus-veneris genome.</title>
        <authorList>
            <person name="Fang Y."/>
            <person name="Liao Q."/>
        </authorList>
    </citation>
    <scope>NUCLEOTIDE SEQUENCE</scope>
    <source>
        <strain evidence="2">H3</strain>
        <tissue evidence="2">Leaf</tissue>
    </source>
</reference>
<keyword evidence="1" id="KW-0472">Membrane</keyword>
<protein>
    <submittedName>
        <fullName evidence="2">Uncharacterized protein</fullName>
    </submittedName>
</protein>
<organism evidence="2 3">
    <name type="scientific">Adiantum capillus-veneris</name>
    <name type="common">Maidenhair fern</name>
    <dbReference type="NCBI Taxonomy" id="13818"/>
    <lineage>
        <taxon>Eukaryota</taxon>
        <taxon>Viridiplantae</taxon>
        <taxon>Streptophyta</taxon>
        <taxon>Embryophyta</taxon>
        <taxon>Tracheophyta</taxon>
        <taxon>Polypodiopsida</taxon>
        <taxon>Polypodiidae</taxon>
        <taxon>Polypodiales</taxon>
        <taxon>Pteridineae</taxon>
        <taxon>Pteridaceae</taxon>
        <taxon>Vittarioideae</taxon>
        <taxon>Adiantum</taxon>
    </lineage>
</organism>
<dbReference type="AlphaFoldDB" id="A0A9D4UB36"/>
<keyword evidence="1" id="KW-1133">Transmembrane helix</keyword>
<name>A0A9D4UB36_ADICA</name>
<dbReference type="Proteomes" id="UP000886520">
    <property type="component" value="Chromosome 19"/>
</dbReference>
<dbReference type="OrthoDB" id="185373at2759"/>
<dbReference type="EMBL" id="JABFUD020000019">
    <property type="protein sequence ID" value="KAI5064761.1"/>
    <property type="molecule type" value="Genomic_DNA"/>
</dbReference>